<feature type="non-terminal residue" evidence="1">
    <location>
        <position position="293"/>
    </location>
</feature>
<protein>
    <recommendedName>
        <fullName evidence="3">rRNA methylase</fullName>
    </recommendedName>
</protein>
<gene>
    <name evidence="1" type="ORF">Vretifemale_1253</name>
</gene>
<dbReference type="PANTHER" id="PTHR35276">
    <property type="entry name" value="S-ADENOSYL-L-METHIONINE-DEPENDENT METHYLTRANSFERASES SUPERFAMILY PROTEIN"/>
    <property type="match status" value="1"/>
</dbReference>
<dbReference type="PANTHER" id="PTHR35276:SF1">
    <property type="entry name" value="TRNA (MNM(5)S(2)U34)-METHYLTRANSFERASE, CHLOROPLASTIC"/>
    <property type="match status" value="1"/>
</dbReference>
<dbReference type="AlphaFoldDB" id="A0A8J4BWE7"/>
<keyword evidence="2" id="KW-1185">Reference proteome</keyword>
<proteinExistence type="predicted"/>
<evidence type="ECO:0000313" key="2">
    <source>
        <dbReference type="Proteomes" id="UP000747110"/>
    </source>
</evidence>
<comment type="caution">
    <text evidence="1">The sequence shown here is derived from an EMBL/GenBank/DDBJ whole genome shotgun (WGS) entry which is preliminary data.</text>
</comment>
<organism evidence="1 2">
    <name type="scientific">Volvox reticuliferus</name>
    <dbReference type="NCBI Taxonomy" id="1737510"/>
    <lineage>
        <taxon>Eukaryota</taxon>
        <taxon>Viridiplantae</taxon>
        <taxon>Chlorophyta</taxon>
        <taxon>core chlorophytes</taxon>
        <taxon>Chlorophyceae</taxon>
        <taxon>CS clade</taxon>
        <taxon>Chlamydomonadales</taxon>
        <taxon>Volvocaceae</taxon>
        <taxon>Volvox</taxon>
    </lineage>
</organism>
<sequence>SQLVKFKSMTSSIAPKERLHLAMLTKQFLTRGGLVAGAPSPRHRFRALTHVSCSTKNTSHCHLNHIISASATTDALPTPAATAPSSPNLQQLLSTGARLTTAAQAVWAQVLQPGDTAVDATCGNGHDTLFLAQAIGPNGHVYGFDIQDAAISSTRERLESHMAAGCRPRITLHQACHSRLQELCGSGLARVVAFNLGYLPGAGDKTVITATQSTLAAVEAALEVVMPGGVISILAYVGHPGGHEEYEAVKRLVSELSPSYWVSSETKLLNRPTAPILMLLWRRDDDLPARIRK</sequence>
<evidence type="ECO:0008006" key="3">
    <source>
        <dbReference type="Google" id="ProtNLM"/>
    </source>
</evidence>
<dbReference type="Pfam" id="PF06962">
    <property type="entry name" value="rRNA_methylase"/>
    <property type="match status" value="1"/>
</dbReference>
<dbReference type="InterPro" id="IPR010719">
    <property type="entry name" value="MnmM_MeTrfase"/>
</dbReference>
<evidence type="ECO:0000313" key="1">
    <source>
        <dbReference type="EMBL" id="GIL70514.1"/>
    </source>
</evidence>
<dbReference type="SUPFAM" id="SSF53335">
    <property type="entry name" value="S-adenosyl-L-methionine-dependent methyltransferases"/>
    <property type="match status" value="1"/>
</dbReference>
<dbReference type="Gene3D" id="3.40.50.150">
    <property type="entry name" value="Vaccinia Virus protein VP39"/>
    <property type="match status" value="1"/>
</dbReference>
<dbReference type="InterPro" id="IPR029063">
    <property type="entry name" value="SAM-dependent_MTases_sf"/>
</dbReference>
<name>A0A8J4BWE7_9CHLO</name>
<reference evidence="1" key="1">
    <citation type="journal article" date="2021" name="Proc. Natl. Acad. Sci. U.S.A.">
        <title>Three genomes in the algal genus Volvox reveal the fate of a haploid sex-determining region after a transition to homothallism.</title>
        <authorList>
            <person name="Yamamoto K."/>
            <person name="Hamaji T."/>
            <person name="Kawai-Toyooka H."/>
            <person name="Matsuzaki R."/>
            <person name="Takahashi F."/>
            <person name="Nishimura Y."/>
            <person name="Kawachi M."/>
            <person name="Noguchi H."/>
            <person name="Minakuchi Y."/>
            <person name="Umen J.G."/>
            <person name="Toyoda A."/>
            <person name="Nozaki H."/>
        </authorList>
    </citation>
    <scope>NUCLEOTIDE SEQUENCE</scope>
    <source>
        <strain evidence="1">NIES-3786</strain>
    </source>
</reference>
<dbReference type="Proteomes" id="UP000747110">
    <property type="component" value="Unassembled WGS sequence"/>
</dbReference>
<dbReference type="OrthoDB" id="2984at2759"/>
<dbReference type="EMBL" id="BNCP01000002">
    <property type="protein sequence ID" value="GIL70514.1"/>
    <property type="molecule type" value="Genomic_DNA"/>
</dbReference>
<accession>A0A8J4BWE7</accession>